<feature type="binding site" evidence="5">
    <location>
        <begin position="121"/>
        <end position="125"/>
    </location>
    <ligand>
        <name>S-adenosyl-L-methionine</name>
        <dbReference type="ChEBI" id="CHEBI:59789"/>
    </ligand>
</feature>
<dbReference type="EMBL" id="BBJM01000045">
    <property type="protein sequence ID" value="GAK48656.1"/>
    <property type="molecule type" value="Genomic_DNA"/>
</dbReference>
<evidence type="ECO:0000256" key="2">
    <source>
        <dbReference type="ARBA" id="ARBA00022679"/>
    </source>
</evidence>
<dbReference type="NCBIfam" id="TIGR00536">
    <property type="entry name" value="hemK_fam"/>
    <property type="match status" value="1"/>
</dbReference>
<evidence type="ECO:0000256" key="4">
    <source>
        <dbReference type="ARBA" id="ARBA00048391"/>
    </source>
</evidence>
<evidence type="ECO:0000313" key="8">
    <source>
        <dbReference type="EMBL" id="GAK48656.1"/>
    </source>
</evidence>
<dbReference type="OrthoDB" id="9800643at2"/>
<dbReference type="STRING" id="1291743.LOSG293_450040"/>
<dbReference type="GO" id="GO:0032259">
    <property type="term" value="P:methylation"/>
    <property type="evidence" value="ECO:0007669"/>
    <property type="project" value="UniProtKB-KW"/>
</dbReference>
<dbReference type="RefSeq" id="WP_034529533.1">
    <property type="nucleotide sequence ID" value="NZ_BBAZ01000041.1"/>
</dbReference>
<keyword evidence="9" id="KW-1185">Reference proteome</keyword>
<evidence type="ECO:0000256" key="3">
    <source>
        <dbReference type="ARBA" id="ARBA00022691"/>
    </source>
</evidence>
<comment type="caution">
    <text evidence="8">The sequence shown here is derived from an EMBL/GenBank/DDBJ whole genome shotgun (WGS) entry which is preliminary data.</text>
</comment>
<evidence type="ECO:0000259" key="6">
    <source>
        <dbReference type="Pfam" id="PF05175"/>
    </source>
</evidence>
<dbReference type="InterPro" id="IPR050320">
    <property type="entry name" value="N5-glutamine_MTase"/>
</dbReference>
<dbReference type="InterPro" id="IPR007848">
    <property type="entry name" value="Small_mtfrase_dom"/>
</dbReference>
<dbReference type="Gene3D" id="3.40.50.150">
    <property type="entry name" value="Vaccinia Virus protein VP39"/>
    <property type="match status" value="1"/>
</dbReference>
<evidence type="ECO:0000259" key="7">
    <source>
        <dbReference type="Pfam" id="PF17827"/>
    </source>
</evidence>
<dbReference type="InterPro" id="IPR040758">
    <property type="entry name" value="PrmC_N"/>
</dbReference>
<dbReference type="SUPFAM" id="SSF53335">
    <property type="entry name" value="S-adenosyl-L-methionine-dependent methyltransferases"/>
    <property type="match status" value="1"/>
</dbReference>
<evidence type="ECO:0000256" key="1">
    <source>
        <dbReference type="ARBA" id="ARBA00022603"/>
    </source>
</evidence>
<dbReference type="Gene3D" id="1.10.8.10">
    <property type="entry name" value="DNA helicase RuvA subunit, C-terminal domain"/>
    <property type="match status" value="1"/>
</dbReference>
<keyword evidence="3 5" id="KW-0949">S-adenosyl-L-methionine</keyword>
<evidence type="ECO:0000256" key="5">
    <source>
        <dbReference type="HAMAP-Rule" id="MF_02126"/>
    </source>
</evidence>
<name>A0A081BKT8_9LACO</name>
<comment type="catalytic activity">
    <reaction evidence="4 5">
        <text>L-glutaminyl-[peptide chain release factor] + S-adenosyl-L-methionine = N(5)-methyl-L-glutaminyl-[peptide chain release factor] + S-adenosyl-L-homocysteine + H(+)</text>
        <dbReference type="Rhea" id="RHEA:42896"/>
        <dbReference type="Rhea" id="RHEA-COMP:10271"/>
        <dbReference type="Rhea" id="RHEA-COMP:10272"/>
        <dbReference type="ChEBI" id="CHEBI:15378"/>
        <dbReference type="ChEBI" id="CHEBI:30011"/>
        <dbReference type="ChEBI" id="CHEBI:57856"/>
        <dbReference type="ChEBI" id="CHEBI:59789"/>
        <dbReference type="ChEBI" id="CHEBI:61891"/>
        <dbReference type="EC" id="2.1.1.297"/>
    </reaction>
</comment>
<dbReference type="InterPro" id="IPR004556">
    <property type="entry name" value="HemK-like"/>
</dbReference>
<accession>A0A081BKT8</accession>
<dbReference type="InterPro" id="IPR002052">
    <property type="entry name" value="DNA_methylase_N6_adenine_CS"/>
</dbReference>
<dbReference type="Pfam" id="PF05175">
    <property type="entry name" value="MTS"/>
    <property type="match status" value="1"/>
</dbReference>
<reference evidence="8" key="1">
    <citation type="journal article" date="2014" name="Genome Announc.">
        <title>Draft Genome Sequence of Lactobacillus oryzae Strain SG293T.</title>
        <authorList>
            <person name="Tanizawa Y."/>
            <person name="Fujisawa T."/>
            <person name="Mochizuki T."/>
            <person name="Kaminuma E."/>
            <person name="Nakamura Y."/>
            <person name="Tohno M."/>
        </authorList>
    </citation>
    <scope>NUCLEOTIDE SEQUENCE [LARGE SCALE GENOMIC DNA]</scope>
    <source>
        <strain evidence="8">SG293</strain>
    </source>
</reference>
<feature type="binding site" evidence="5">
    <location>
        <begin position="186"/>
        <end position="189"/>
    </location>
    <ligand>
        <name>substrate</name>
    </ligand>
</feature>
<organism evidence="8 9">
    <name type="scientific">Secundilactobacillus oryzae JCM 18671</name>
    <dbReference type="NCBI Taxonomy" id="1291743"/>
    <lineage>
        <taxon>Bacteria</taxon>
        <taxon>Bacillati</taxon>
        <taxon>Bacillota</taxon>
        <taxon>Bacilli</taxon>
        <taxon>Lactobacillales</taxon>
        <taxon>Lactobacillaceae</taxon>
        <taxon>Secundilactobacillus</taxon>
    </lineage>
</organism>
<protein>
    <recommendedName>
        <fullName evidence="5">Release factor glutamine methyltransferase</fullName>
        <shortName evidence="5">RF MTase</shortName>
        <ecNumber evidence="5">2.1.1.297</ecNumber>
    </recommendedName>
    <alternativeName>
        <fullName evidence="5">N5-glutamine methyltransferase PrmC</fullName>
    </alternativeName>
    <alternativeName>
        <fullName evidence="5">Protein-(glutamine-N5) MTase PrmC</fullName>
    </alternativeName>
    <alternativeName>
        <fullName evidence="5">Protein-glutamine N-methyltransferase PrmC</fullName>
    </alternativeName>
</protein>
<sequence>MSNPTYFEALKWASLFVQKSDLEEAATRFLLLERYDWRETDLLVRYQEVMSDAVWHQYQADVQAYVDGMPPQYVIGTAPFYGRTFQVNEAVLIPRPETEELVEWVLTDQQDKANLTILDVGTGSGAIGVTLQTERPDWQVTLSDISEAALQVAETNASQLGADVELLQGDLLEPVQGRQFDVVVSNPPYISHKEEDLMDQSVLAHEPKLALFAEHDGLLIYERLAAAIQQAVIQVTELYLEIGFQQASAVKTLFETTFPTAEVVVRKDMEQNDRMVRIRFERMHDK</sequence>
<dbReference type="eggNOG" id="COG2890">
    <property type="taxonomic scope" value="Bacteria"/>
</dbReference>
<dbReference type="GO" id="GO:0102559">
    <property type="term" value="F:peptide chain release factor N(5)-glutamine methyltransferase activity"/>
    <property type="evidence" value="ECO:0007669"/>
    <property type="project" value="UniProtKB-EC"/>
</dbReference>
<dbReference type="Pfam" id="PF17827">
    <property type="entry name" value="PrmC_N"/>
    <property type="match status" value="1"/>
</dbReference>
<keyword evidence="2 5" id="KW-0808">Transferase</keyword>
<feature type="binding site" evidence="5">
    <location>
        <position position="186"/>
    </location>
    <ligand>
        <name>S-adenosyl-L-methionine</name>
        <dbReference type="ChEBI" id="CHEBI:59789"/>
    </ligand>
</feature>
<dbReference type="HAMAP" id="MF_02126">
    <property type="entry name" value="RF_methyltr_PrmC"/>
    <property type="match status" value="1"/>
</dbReference>
<comment type="function">
    <text evidence="5">Methylates the class 1 translation termination release factors RF1/PrfA and RF2/PrfB on the glutamine residue of the universally conserved GGQ motif.</text>
</comment>
<feature type="binding site" evidence="5">
    <location>
        <position position="144"/>
    </location>
    <ligand>
        <name>S-adenosyl-L-methionine</name>
        <dbReference type="ChEBI" id="CHEBI:59789"/>
    </ligand>
</feature>
<dbReference type="EC" id="2.1.1.297" evidence="5"/>
<dbReference type="AlphaFoldDB" id="A0A081BKT8"/>
<dbReference type="Proteomes" id="UP000028700">
    <property type="component" value="Unassembled WGS sequence"/>
</dbReference>
<feature type="domain" description="Methyltransferase small" evidence="6">
    <location>
        <begin position="112"/>
        <end position="197"/>
    </location>
</feature>
<dbReference type="GO" id="GO:0003676">
    <property type="term" value="F:nucleic acid binding"/>
    <property type="evidence" value="ECO:0007669"/>
    <property type="project" value="InterPro"/>
</dbReference>
<comment type="similarity">
    <text evidence="5">Belongs to the protein N5-glutamine methyltransferase family. PrmC subfamily.</text>
</comment>
<dbReference type="NCBIfam" id="TIGR03534">
    <property type="entry name" value="RF_mod_PrmC"/>
    <property type="match status" value="1"/>
</dbReference>
<dbReference type="InterPro" id="IPR019874">
    <property type="entry name" value="RF_methyltr_PrmC"/>
</dbReference>
<feature type="domain" description="Release factor glutamine methyltransferase N-terminal" evidence="7">
    <location>
        <begin position="8"/>
        <end position="76"/>
    </location>
</feature>
<dbReference type="InterPro" id="IPR029063">
    <property type="entry name" value="SAM-dependent_MTases_sf"/>
</dbReference>
<comment type="caution">
    <text evidence="5">Lacks conserved residue(s) required for the propagation of feature annotation.</text>
</comment>
<dbReference type="PROSITE" id="PS00092">
    <property type="entry name" value="N6_MTASE"/>
    <property type="match status" value="1"/>
</dbReference>
<gene>
    <name evidence="8" type="primary">hemK</name>
    <name evidence="5" type="synonym">prmC</name>
    <name evidence="8" type="ORF">LOSG293_450040</name>
</gene>
<keyword evidence="1 5" id="KW-0489">Methyltransferase</keyword>
<dbReference type="PANTHER" id="PTHR18895">
    <property type="entry name" value="HEMK METHYLTRANSFERASE"/>
    <property type="match status" value="1"/>
</dbReference>
<dbReference type="PANTHER" id="PTHR18895:SF74">
    <property type="entry name" value="MTRF1L RELEASE FACTOR GLUTAMINE METHYLTRANSFERASE"/>
    <property type="match status" value="1"/>
</dbReference>
<proteinExistence type="inferred from homology"/>
<dbReference type="CDD" id="cd02440">
    <property type="entry name" value="AdoMet_MTases"/>
    <property type="match status" value="1"/>
</dbReference>
<evidence type="ECO:0000313" key="9">
    <source>
        <dbReference type="Proteomes" id="UP000028700"/>
    </source>
</evidence>